<comment type="caution">
    <text evidence="1">The sequence shown here is derived from an EMBL/GenBank/DDBJ whole genome shotgun (WGS) entry which is preliminary data.</text>
</comment>
<accession>A0ABQ5J418</accession>
<dbReference type="InterPro" id="IPR011047">
    <property type="entry name" value="Quinoprotein_ADH-like_sf"/>
</dbReference>
<name>A0ABQ5J418_9ASTR</name>
<reference evidence="1" key="1">
    <citation type="journal article" date="2022" name="Int. J. Mol. Sci.">
        <title>Draft Genome of Tanacetum Coccineum: Genomic Comparison of Closely Related Tanacetum-Family Plants.</title>
        <authorList>
            <person name="Yamashiro T."/>
            <person name="Shiraishi A."/>
            <person name="Nakayama K."/>
            <person name="Satake H."/>
        </authorList>
    </citation>
    <scope>NUCLEOTIDE SEQUENCE</scope>
</reference>
<reference evidence="1" key="2">
    <citation type="submission" date="2022-01" db="EMBL/GenBank/DDBJ databases">
        <authorList>
            <person name="Yamashiro T."/>
            <person name="Shiraishi A."/>
            <person name="Satake H."/>
            <person name="Nakayama K."/>
        </authorList>
    </citation>
    <scope>NUCLEOTIDE SEQUENCE</scope>
</reference>
<dbReference type="Gene3D" id="2.130.10.10">
    <property type="entry name" value="YVTN repeat-like/Quinoprotein amine dehydrogenase"/>
    <property type="match status" value="1"/>
</dbReference>
<evidence type="ECO:0000313" key="2">
    <source>
        <dbReference type="Proteomes" id="UP001151760"/>
    </source>
</evidence>
<dbReference type="PANTHER" id="PTHR44083">
    <property type="entry name" value="TOPLESS-RELATED PROTEIN 1-RELATED"/>
    <property type="match status" value="1"/>
</dbReference>
<keyword evidence="2" id="KW-1185">Reference proteome</keyword>
<sequence>MNEGVCLSPGDNTVLHDNTVLQDNNVHSHRKVAAATAYGKFKDEITLIKGKAWLYDTIGSRVDYTAPGNSSTRMAYSADRTRLFSCGTNKYGDYYIVKWNESEGVVKHTYEGLKRSAEVVQFDTAKNWFLAASDECKLKVWDMDNIGLLKVFDVGGGLPVGAGMNPLEGAAMGLSLLECFAKAGSLLTMVPPSCNDAFENACMEFDEVNSKPPYRILWGIPEAALPANEATDTEGFEFSPGERA</sequence>
<dbReference type="SUPFAM" id="SSF50998">
    <property type="entry name" value="Quinoprotein alcohol dehydrogenase-like"/>
    <property type="match status" value="1"/>
</dbReference>
<protein>
    <submittedName>
        <fullName evidence="1">Topless-related protein 4-like protein isoform X1</fullName>
    </submittedName>
</protein>
<dbReference type="EMBL" id="BQNB010021419">
    <property type="protein sequence ID" value="GJU06198.1"/>
    <property type="molecule type" value="Genomic_DNA"/>
</dbReference>
<evidence type="ECO:0000313" key="1">
    <source>
        <dbReference type="EMBL" id="GJU06198.1"/>
    </source>
</evidence>
<dbReference type="PANTHER" id="PTHR44083:SF35">
    <property type="entry name" value="TOPLESS-RELATED PROTEIN 4-LIKE ISOFORM X1"/>
    <property type="match status" value="1"/>
</dbReference>
<dbReference type="InterPro" id="IPR027728">
    <property type="entry name" value="Topless_fam"/>
</dbReference>
<proteinExistence type="predicted"/>
<dbReference type="InterPro" id="IPR015943">
    <property type="entry name" value="WD40/YVTN_repeat-like_dom_sf"/>
</dbReference>
<organism evidence="1 2">
    <name type="scientific">Tanacetum coccineum</name>
    <dbReference type="NCBI Taxonomy" id="301880"/>
    <lineage>
        <taxon>Eukaryota</taxon>
        <taxon>Viridiplantae</taxon>
        <taxon>Streptophyta</taxon>
        <taxon>Embryophyta</taxon>
        <taxon>Tracheophyta</taxon>
        <taxon>Spermatophyta</taxon>
        <taxon>Magnoliopsida</taxon>
        <taxon>eudicotyledons</taxon>
        <taxon>Gunneridae</taxon>
        <taxon>Pentapetalae</taxon>
        <taxon>asterids</taxon>
        <taxon>campanulids</taxon>
        <taxon>Asterales</taxon>
        <taxon>Asteraceae</taxon>
        <taxon>Asteroideae</taxon>
        <taxon>Anthemideae</taxon>
        <taxon>Anthemidinae</taxon>
        <taxon>Tanacetum</taxon>
    </lineage>
</organism>
<dbReference type="Proteomes" id="UP001151760">
    <property type="component" value="Unassembled WGS sequence"/>
</dbReference>
<gene>
    <name evidence="1" type="ORF">Tco_1122628</name>
</gene>